<proteinExistence type="predicted"/>
<evidence type="ECO:0000256" key="1">
    <source>
        <dbReference type="SAM" id="MobiDB-lite"/>
    </source>
</evidence>
<evidence type="ECO:0000313" key="2">
    <source>
        <dbReference type="EMBL" id="KAK3381137.1"/>
    </source>
</evidence>
<evidence type="ECO:0000313" key="3">
    <source>
        <dbReference type="Proteomes" id="UP001285441"/>
    </source>
</evidence>
<comment type="caution">
    <text evidence="2">The sequence shown here is derived from an EMBL/GenBank/DDBJ whole genome shotgun (WGS) entry which is preliminary data.</text>
</comment>
<gene>
    <name evidence="2" type="ORF">B0H63DRAFT_511020</name>
</gene>
<organism evidence="2 3">
    <name type="scientific">Podospora didyma</name>
    <dbReference type="NCBI Taxonomy" id="330526"/>
    <lineage>
        <taxon>Eukaryota</taxon>
        <taxon>Fungi</taxon>
        <taxon>Dikarya</taxon>
        <taxon>Ascomycota</taxon>
        <taxon>Pezizomycotina</taxon>
        <taxon>Sordariomycetes</taxon>
        <taxon>Sordariomycetidae</taxon>
        <taxon>Sordariales</taxon>
        <taxon>Podosporaceae</taxon>
        <taxon>Podospora</taxon>
    </lineage>
</organism>
<sequence>MPPTPPVPSARPVFSHGNVDLTSVNKPSLRILDDGGSMTREQDLVGGSLLAGLHANEPLVLDPEIISSALGDLSPDEPFIPHVRETPQIPLRAAATLPQVAMTESDLSTGRSMSVPETSAAALDHISPSACSTLVIDGADPDDTAEQLSAIASKTSSAHASPIFSWRHEFEWRDGSLLFSEETFSLRRTTSQSSDALSIAESERAVAAIVRSDLSVLESFDFTELNFLNPERYRKLKDPNVHKALGWLGDQLIDHFWRTYVPHNTKGRGSSTSARQSTQLGNASSQTRAGISKGRPTGPRRRTAPDEFEGSDIGGGDDGDNGEARWRPSYFSSCWHKLKTISHVKQHLNKKHRPKYCRRCFSVFDDSDGNNSSRKEEVARRVSTKLKRP</sequence>
<keyword evidence="3" id="KW-1185">Reference proteome</keyword>
<reference evidence="2" key="2">
    <citation type="submission" date="2023-06" db="EMBL/GenBank/DDBJ databases">
        <authorList>
            <consortium name="Lawrence Berkeley National Laboratory"/>
            <person name="Haridas S."/>
            <person name="Hensen N."/>
            <person name="Bonometti L."/>
            <person name="Westerberg I."/>
            <person name="Brannstrom I.O."/>
            <person name="Guillou S."/>
            <person name="Cros-Aarteil S."/>
            <person name="Calhoun S."/>
            <person name="Kuo A."/>
            <person name="Mondo S."/>
            <person name="Pangilinan J."/>
            <person name="Riley R."/>
            <person name="LaButti K."/>
            <person name="Andreopoulos B."/>
            <person name="Lipzen A."/>
            <person name="Chen C."/>
            <person name="Yanf M."/>
            <person name="Daum C."/>
            <person name="Ng V."/>
            <person name="Clum A."/>
            <person name="Steindorff A."/>
            <person name="Ohm R."/>
            <person name="Martin F."/>
            <person name="Silar P."/>
            <person name="Natvig D."/>
            <person name="Lalanne C."/>
            <person name="Gautier V."/>
            <person name="Ament-velasquez S.L."/>
            <person name="Kruys A."/>
            <person name="Hutchinson M.I."/>
            <person name="Powell A.J."/>
            <person name="Barry K."/>
            <person name="Miller A.N."/>
            <person name="Grigoriev I.V."/>
            <person name="Debuchy R."/>
            <person name="Gladieux P."/>
            <person name="Thoren M.H."/>
            <person name="Johannesson H."/>
        </authorList>
    </citation>
    <scope>NUCLEOTIDE SEQUENCE</scope>
    <source>
        <strain evidence="2">CBS 232.78</strain>
    </source>
</reference>
<name>A0AAE0NGM0_9PEZI</name>
<feature type="compositionally biased region" description="Polar residues" evidence="1">
    <location>
        <begin position="267"/>
        <end position="289"/>
    </location>
</feature>
<accession>A0AAE0NGM0</accession>
<dbReference type="Proteomes" id="UP001285441">
    <property type="component" value="Unassembled WGS sequence"/>
</dbReference>
<feature type="region of interest" description="Disordered" evidence="1">
    <location>
        <begin position="265"/>
        <end position="323"/>
    </location>
</feature>
<feature type="compositionally biased region" description="Acidic residues" evidence="1">
    <location>
        <begin position="306"/>
        <end position="321"/>
    </location>
</feature>
<reference evidence="2" key="1">
    <citation type="journal article" date="2023" name="Mol. Phylogenet. Evol.">
        <title>Genome-scale phylogeny and comparative genomics of the fungal order Sordariales.</title>
        <authorList>
            <person name="Hensen N."/>
            <person name="Bonometti L."/>
            <person name="Westerberg I."/>
            <person name="Brannstrom I.O."/>
            <person name="Guillou S."/>
            <person name="Cros-Aarteil S."/>
            <person name="Calhoun S."/>
            <person name="Haridas S."/>
            <person name="Kuo A."/>
            <person name="Mondo S."/>
            <person name="Pangilinan J."/>
            <person name="Riley R."/>
            <person name="LaButti K."/>
            <person name="Andreopoulos B."/>
            <person name="Lipzen A."/>
            <person name="Chen C."/>
            <person name="Yan M."/>
            <person name="Daum C."/>
            <person name="Ng V."/>
            <person name="Clum A."/>
            <person name="Steindorff A."/>
            <person name="Ohm R.A."/>
            <person name="Martin F."/>
            <person name="Silar P."/>
            <person name="Natvig D.O."/>
            <person name="Lalanne C."/>
            <person name="Gautier V."/>
            <person name="Ament-Velasquez S.L."/>
            <person name="Kruys A."/>
            <person name="Hutchinson M.I."/>
            <person name="Powell A.J."/>
            <person name="Barry K."/>
            <person name="Miller A.N."/>
            <person name="Grigoriev I.V."/>
            <person name="Debuchy R."/>
            <person name="Gladieux P."/>
            <person name="Hiltunen Thoren M."/>
            <person name="Johannesson H."/>
        </authorList>
    </citation>
    <scope>NUCLEOTIDE SEQUENCE</scope>
    <source>
        <strain evidence="2">CBS 232.78</strain>
    </source>
</reference>
<feature type="region of interest" description="Disordered" evidence="1">
    <location>
        <begin position="367"/>
        <end position="389"/>
    </location>
</feature>
<protein>
    <submittedName>
        <fullName evidence="2">Uncharacterized protein</fullName>
    </submittedName>
</protein>
<dbReference type="EMBL" id="JAULSW010000005">
    <property type="protein sequence ID" value="KAK3381137.1"/>
    <property type="molecule type" value="Genomic_DNA"/>
</dbReference>
<dbReference type="AlphaFoldDB" id="A0AAE0NGM0"/>